<dbReference type="OrthoDB" id="9950819at2759"/>
<evidence type="ECO:0000259" key="8">
    <source>
        <dbReference type="Pfam" id="PF03002"/>
    </source>
</evidence>
<evidence type="ECO:0000313" key="9">
    <source>
        <dbReference type="EMBL" id="KAJ7313231.1"/>
    </source>
</evidence>
<reference evidence="9" key="1">
    <citation type="journal article" date="2023" name="DNA Res.">
        <title>Chromosome-level genome assembly of Phrynocephalus forsythii using third-generation DNA sequencing and Hi-C analysis.</title>
        <authorList>
            <person name="Qi Y."/>
            <person name="Zhao W."/>
            <person name="Zhao Y."/>
            <person name="Niu C."/>
            <person name="Cao S."/>
            <person name="Zhang Y."/>
        </authorList>
    </citation>
    <scope>NUCLEOTIDE SEQUENCE</scope>
    <source>
        <tissue evidence="9">Muscle</tissue>
    </source>
</reference>
<evidence type="ECO:0000256" key="7">
    <source>
        <dbReference type="SAM" id="SignalP"/>
    </source>
</evidence>
<dbReference type="InterPro" id="IPR018142">
    <property type="entry name" value="Somatostatin/Cortistatin_C"/>
</dbReference>
<dbReference type="GO" id="GO:0005576">
    <property type="term" value="C:extracellular region"/>
    <property type="evidence" value="ECO:0007669"/>
    <property type="project" value="UniProtKB-SubCell"/>
</dbReference>
<dbReference type="Proteomes" id="UP001142489">
    <property type="component" value="Unassembled WGS sequence"/>
</dbReference>
<dbReference type="AlphaFoldDB" id="A0A9Q0XFE3"/>
<evidence type="ECO:0000313" key="10">
    <source>
        <dbReference type="Proteomes" id="UP001142489"/>
    </source>
</evidence>
<keyword evidence="10" id="KW-1185">Reference proteome</keyword>
<feature type="region of interest" description="Disordered" evidence="6">
    <location>
        <begin position="50"/>
        <end position="72"/>
    </location>
</feature>
<keyword evidence="3" id="KW-0964">Secreted</keyword>
<accession>A0A9Q0XFE3</accession>
<evidence type="ECO:0000256" key="3">
    <source>
        <dbReference type="ARBA" id="ARBA00022525"/>
    </source>
</evidence>
<comment type="similarity">
    <text evidence="2">Belongs to the somatostatin family.</text>
</comment>
<protein>
    <recommendedName>
        <fullName evidence="8">Somatostatin/Cortistatin C-terminal domain-containing protein</fullName>
    </recommendedName>
</protein>
<evidence type="ECO:0000256" key="5">
    <source>
        <dbReference type="ARBA" id="ARBA00023157"/>
    </source>
</evidence>
<feature type="domain" description="Somatostatin/Cortistatin C-terminal" evidence="8">
    <location>
        <begin position="72"/>
        <end position="89"/>
    </location>
</feature>
<evidence type="ECO:0000256" key="4">
    <source>
        <dbReference type="ARBA" id="ARBA00022702"/>
    </source>
</evidence>
<dbReference type="Pfam" id="PF03002">
    <property type="entry name" value="Somatostatin"/>
    <property type="match status" value="1"/>
</dbReference>
<keyword evidence="5" id="KW-1015">Disulfide bond</keyword>
<dbReference type="GO" id="GO:0005179">
    <property type="term" value="F:hormone activity"/>
    <property type="evidence" value="ECO:0007669"/>
    <property type="project" value="UniProtKB-KW"/>
</dbReference>
<evidence type="ECO:0000256" key="2">
    <source>
        <dbReference type="ARBA" id="ARBA00008327"/>
    </source>
</evidence>
<evidence type="ECO:0000256" key="6">
    <source>
        <dbReference type="SAM" id="MobiDB-lite"/>
    </source>
</evidence>
<dbReference type="EMBL" id="JAPFRF010000012">
    <property type="protein sequence ID" value="KAJ7313231.1"/>
    <property type="molecule type" value="Genomic_DNA"/>
</dbReference>
<organism evidence="9 10">
    <name type="scientific">Phrynocephalus forsythii</name>
    <dbReference type="NCBI Taxonomy" id="171643"/>
    <lineage>
        <taxon>Eukaryota</taxon>
        <taxon>Metazoa</taxon>
        <taxon>Chordata</taxon>
        <taxon>Craniata</taxon>
        <taxon>Vertebrata</taxon>
        <taxon>Euteleostomi</taxon>
        <taxon>Lepidosauria</taxon>
        <taxon>Squamata</taxon>
        <taxon>Bifurcata</taxon>
        <taxon>Unidentata</taxon>
        <taxon>Episquamata</taxon>
        <taxon>Toxicofera</taxon>
        <taxon>Iguania</taxon>
        <taxon>Acrodonta</taxon>
        <taxon>Agamidae</taxon>
        <taxon>Agaminae</taxon>
        <taxon>Phrynocephalus</taxon>
    </lineage>
</organism>
<comment type="caution">
    <text evidence="9">The sequence shown here is derived from an EMBL/GenBank/DDBJ whole genome shotgun (WGS) entry which is preliminary data.</text>
</comment>
<keyword evidence="4" id="KW-0372">Hormone</keyword>
<feature type="signal peptide" evidence="7">
    <location>
        <begin position="1"/>
        <end position="22"/>
    </location>
</feature>
<comment type="subcellular location">
    <subcellularLocation>
        <location evidence="1">Secreted</location>
    </subcellularLocation>
</comment>
<proteinExistence type="inferred from homology"/>
<gene>
    <name evidence="9" type="ORF">JRQ81_004512</name>
</gene>
<sequence length="89" mass="9656">MKSPQLCLLLLAVNLIPGTTVPADPLEILVPERKDDASPGRLLLRAISGLPRPPPAAPHRSPQLPVLGKPPRERKAGCKTFFWKTLTSC</sequence>
<keyword evidence="7" id="KW-0732">Signal</keyword>
<evidence type="ECO:0000256" key="1">
    <source>
        <dbReference type="ARBA" id="ARBA00004613"/>
    </source>
</evidence>
<name>A0A9Q0XFE3_9SAUR</name>
<feature type="chain" id="PRO_5040341351" description="Somatostatin/Cortistatin C-terminal domain-containing protein" evidence="7">
    <location>
        <begin position="23"/>
        <end position="89"/>
    </location>
</feature>